<keyword evidence="3 5" id="KW-1133">Transmembrane helix</keyword>
<evidence type="ECO:0000256" key="1">
    <source>
        <dbReference type="ARBA" id="ARBA00004141"/>
    </source>
</evidence>
<dbReference type="PANTHER" id="PTHR43847">
    <property type="entry name" value="BLL3993 PROTEIN"/>
    <property type="match status" value="1"/>
</dbReference>
<dbReference type="GO" id="GO:0008168">
    <property type="term" value="F:methyltransferase activity"/>
    <property type="evidence" value="ECO:0007669"/>
    <property type="project" value="UniProtKB-KW"/>
</dbReference>
<dbReference type="InterPro" id="IPR007269">
    <property type="entry name" value="ICMT_MeTrfase"/>
</dbReference>
<keyword evidence="7" id="KW-1185">Reference proteome</keyword>
<organism evidence="6 7">
    <name type="scientific">Halalkalibacter kiskunsagensis</name>
    <dbReference type="NCBI Taxonomy" id="1548599"/>
    <lineage>
        <taxon>Bacteria</taxon>
        <taxon>Bacillati</taxon>
        <taxon>Bacillota</taxon>
        <taxon>Bacilli</taxon>
        <taxon>Bacillales</taxon>
        <taxon>Bacillaceae</taxon>
        <taxon>Halalkalibacter</taxon>
    </lineage>
</organism>
<feature type="transmembrane region" description="Helical" evidence="5">
    <location>
        <begin position="68"/>
        <end position="88"/>
    </location>
</feature>
<feature type="transmembrane region" description="Helical" evidence="5">
    <location>
        <begin position="6"/>
        <end position="23"/>
    </location>
</feature>
<dbReference type="Pfam" id="PF04140">
    <property type="entry name" value="ICMT"/>
    <property type="match status" value="1"/>
</dbReference>
<keyword evidence="2 5" id="KW-0812">Transmembrane</keyword>
<evidence type="ECO:0000313" key="7">
    <source>
        <dbReference type="Proteomes" id="UP001589838"/>
    </source>
</evidence>
<evidence type="ECO:0000313" key="6">
    <source>
        <dbReference type="EMBL" id="MFC0469268.1"/>
    </source>
</evidence>
<comment type="subcellular location">
    <subcellularLocation>
        <location evidence="1">Membrane</location>
        <topology evidence="1">Multi-pass membrane protein</topology>
    </subcellularLocation>
</comment>
<dbReference type="GO" id="GO:0032259">
    <property type="term" value="P:methylation"/>
    <property type="evidence" value="ECO:0007669"/>
    <property type="project" value="UniProtKB-KW"/>
</dbReference>
<evidence type="ECO:0000256" key="3">
    <source>
        <dbReference type="ARBA" id="ARBA00022989"/>
    </source>
</evidence>
<name>A0ABV6K7H5_9BACI</name>
<gene>
    <name evidence="6" type="ORF">ACFFHM_01605</name>
</gene>
<dbReference type="Proteomes" id="UP001589838">
    <property type="component" value="Unassembled WGS sequence"/>
</dbReference>
<accession>A0ABV6K7H5</accession>
<dbReference type="RefSeq" id="WP_335962724.1">
    <property type="nucleotide sequence ID" value="NZ_JAXBLX010000033.1"/>
</dbReference>
<dbReference type="Gene3D" id="1.20.120.1630">
    <property type="match status" value="1"/>
</dbReference>
<sequence>MLAIYIFITLVILQRIVEVMIANRNAEWIKRQGGYEAGRGHYKFLVALHALFFVSLLIEVTVVDSRFVFWAVAPLFLFLLAQICRVWALTALGRFWNTRIMILPGAQVVAKGPYRYLRHPNYVIVVTELACLPLIFQAYWTAILFTILNALVLSIRIKVEEQALEDATNYQEVFKKKRRFVPTYED</sequence>
<evidence type="ECO:0000256" key="4">
    <source>
        <dbReference type="ARBA" id="ARBA00023136"/>
    </source>
</evidence>
<dbReference type="EMBL" id="JBHLUX010000003">
    <property type="protein sequence ID" value="MFC0469268.1"/>
    <property type="molecule type" value="Genomic_DNA"/>
</dbReference>
<evidence type="ECO:0000256" key="2">
    <source>
        <dbReference type="ARBA" id="ARBA00022692"/>
    </source>
</evidence>
<keyword evidence="4 5" id="KW-0472">Membrane</keyword>
<feature type="transmembrane region" description="Helical" evidence="5">
    <location>
        <begin position="44"/>
        <end position="62"/>
    </location>
</feature>
<comment type="caution">
    <text evidence="6">The sequence shown here is derived from an EMBL/GenBank/DDBJ whole genome shotgun (WGS) entry which is preliminary data.</text>
</comment>
<keyword evidence="6" id="KW-0489">Methyltransferase</keyword>
<protein>
    <submittedName>
        <fullName evidence="6">Isoprenylcysteine carboxyl methyltransferase family protein</fullName>
    </submittedName>
</protein>
<keyword evidence="6" id="KW-0808">Transferase</keyword>
<proteinExistence type="predicted"/>
<dbReference type="PANTHER" id="PTHR43847:SF1">
    <property type="entry name" value="BLL3993 PROTEIN"/>
    <property type="match status" value="1"/>
</dbReference>
<reference evidence="6 7" key="1">
    <citation type="submission" date="2024-09" db="EMBL/GenBank/DDBJ databases">
        <authorList>
            <person name="Sun Q."/>
            <person name="Mori K."/>
        </authorList>
    </citation>
    <scope>NUCLEOTIDE SEQUENCE [LARGE SCALE GENOMIC DNA]</scope>
    <source>
        <strain evidence="6 7">NCAIM B.02610</strain>
    </source>
</reference>
<evidence type="ECO:0000256" key="5">
    <source>
        <dbReference type="SAM" id="Phobius"/>
    </source>
</evidence>
<dbReference type="InterPro" id="IPR052527">
    <property type="entry name" value="Metal_cation-efflux_comp"/>
</dbReference>